<comment type="catalytic activity">
    <reaction evidence="3">
        <text>N-terminal N-formyl-L-methionyl-[peptide] + H2O = N-terminal L-methionyl-[peptide] + formate</text>
        <dbReference type="Rhea" id="RHEA:24420"/>
        <dbReference type="Rhea" id="RHEA-COMP:10639"/>
        <dbReference type="Rhea" id="RHEA-COMP:10640"/>
        <dbReference type="ChEBI" id="CHEBI:15377"/>
        <dbReference type="ChEBI" id="CHEBI:15740"/>
        <dbReference type="ChEBI" id="CHEBI:49298"/>
        <dbReference type="ChEBI" id="CHEBI:64731"/>
        <dbReference type="EC" id="3.5.1.88"/>
    </reaction>
</comment>
<dbReference type="SUPFAM" id="SSF56420">
    <property type="entry name" value="Peptide deformylase"/>
    <property type="match status" value="1"/>
</dbReference>
<comment type="caution">
    <text evidence="4">The sequence shown here is derived from an EMBL/GenBank/DDBJ whole genome shotgun (WGS) entry which is preliminary data.</text>
</comment>
<evidence type="ECO:0000313" key="4">
    <source>
        <dbReference type="EMBL" id="HIQ97540.1"/>
    </source>
</evidence>
<sequence length="160" mass="17782">MAIRKIRIMGDPVLEKTCKEVKEMTPRTRELISDMFDTMYDGMGVGLAACQVGILKRIVVIDTTGEDPHVLINPVIVETSGEQTGQEGCLSLPGQAGIVTRPNYVKVRAYDENMQEYELEGTELLARAICHECDHLDGIMYVSKVEGSLMDVDAMEDEEK</sequence>
<dbReference type="NCBIfam" id="NF001159">
    <property type="entry name" value="PRK00150.1-3"/>
    <property type="match status" value="1"/>
</dbReference>
<keyword evidence="3 4" id="KW-0378">Hydrolase</keyword>
<protein>
    <recommendedName>
        <fullName evidence="3">Peptide deformylase</fullName>
        <shortName evidence="3">PDF</shortName>
        <ecNumber evidence="3">3.5.1.88</ecNumber>
    </recommendedName>
    <alternativeName>
        <fullName evidence="3">Polypeptide deformylase</fullName>
    </alternativeName>
</protein>
<proteinExistence type="inferred from homology"/>
<dbReference type="HAMAP" id="MF_00163">
    <property type="entry name" value="Pep_deformylase"/>
    <property type="match status" value="1"/>
</dbReference>
<dbReference type="InterPro" id="IPR036821">
    <property type="entry name" value="Peptide_deformylase_sf"/>
</dbReference>
<dbReference type="EMBL" id="DVFT01000197">
    <property type="protein sequence ID" value="HIQ97540.1"/>
    <property type="molecule type" value="Genomic_DNA"/>
</dbReference>
<feature type="binding site" evidence="3">
    <location>
        <position position="135"/>
    </location>
    <ligand>
        <name>Fe cation</name>
        <dbReference type="ChEBI" id="CHEBI:24875"/>
    </ligand>
</feature>
<dbReference type="GO" id="GO:0046872">
    <property type="term" value="F:metal ion binding"/>
    <property type="evidence" value="ECO:0007669"/>
    <property type="project" value="UniProtKB-KW"/>
</dbReference>
<dbReference type="Proteomes" id="UP000886886">
    <property type="component" value="Unassembled WGS sequence"/>
</dbReference>
<reference evidence="4" key="1">
    <citation type="submission" date="2020-10" db="EMBL/GenBank/DDBJ databases">
        <authorList>
            <person name="Gilroy R."/>
        </authorList>
    </citation>
    <scope>NUCLEOTIDE SEQUENCE</scope>
    <source>
        <strain evidence="4">ChiSjej3B21-11622</strain>
    </source>
</reference>
<evidence type="ECO:0000256" key="3">
    <source>
        <dbReference type="HAMAP-Rule" id="MF_00163"/>
    </source>
</evidence>
<dbReference type="AlphaFoldDB" id="A0A9D0ZY58"/>
<feature type="active site" evidence="3">
    <location>
        <position position="132"/>
    </location>
</feature>
<dbReference type="GO" id="GO:0006412">
    <property type="term" value="P:translation"/>
    <property type="evidence" value="ECO:0007669"/>
    <property type="project" value="UniProtKB-UniRule"/>
</dbReference>
<comment type="function">
    <text evidence="3">Removes the formyl group from the N-terminal Met of newly synthesized proteins. Requires at least a dipeptide for an efficient rate of reaction. N-terminal L-methionine is a prerequisite for activity but the enzyme has broad specificity at other positions.</text>
</comment>
<dbReference type="GO" id="GO:0042586">
    <property type="term" value="F:peptide deformylase activity"/>
    <property type="evidence" value="ECO:0007669"/>
    <property type="project" value="UniProtKB-UniRule"/>
</dbReference>
<evidence type="ECO:0000313" key="5">
    <source>
        <dbReference type="Proteomes" id="UP000886886"/>
    </source>
</evidence>
<accession>A0A9D0ZY58</accession>
<dbReference type="Pfam" id="PF01327">
    <property type="entry name" value="Pep_deformylase"/>
    <property type="match status" value="1"/>
</dbReference>
<keyword evidence="3" id="KW-0479">Metal-binding</keyword>
<comment type="cofactor">
    <cofactor evidence="3">
        <name>Fe(2+)</name>
        <dbReference type="ChEBI" id="CHEBI:29033"/>
    </cofactor>
    <text evidence="3">Binds 1 Fe(2+) ion.</text>
</comment>
<dbReference type="PANTHER" id="PTHR10458">
    <property type="entry name" value="PEPTIDE DEFORMYLASE"/>
    <property type="match status" value="1"/>
</dbReference>
<dbReference type="EC" id="3.5.1.88" evidence="3"/>
<keyword evidence="2 3" id="KW-0408">Iron</keyword>
<feature type="binding site" evidence="3">
    <location>
        <position position="131"/>
    </location>
    <ligand>
        <name>Fe cation</name>
        <dbReference type="ChEBI" id="CHEBI:24875"/>
    </ligand>
</feature>
<gene>
    <name evidence="3 4" type="primary">def</name>
    <name evidence="4" type="ORF">IAB26_13410</name>
</gene>
<name>A0A9D0ZY58_9FIRM</name>
<dbReference type="PIRSF" id="PIRSF004749">
    <property type="entry name" value="Pep_def"/>
    <property type="match status" value="1"/>
</dbReference>
<comment type="similarity">
    <text evidence="1 3">Belongs to the polypeptide deformylase family.</text>
</comment>
<reference evidence="4" key="2">
    <citation type="journal article" date="2021" name="PeerJ">
        <title>Extensive microbial diversity within the chicken gut microbiome revealed by metagenomics and culture.</title>
        <authorList>
            <person name="Gilroy R."/>
            <person name="Ravi A."/>
            <person name="Getino M."/>
            <person name="Pursley I."/>
            <person name="Horton D.L."/>
            <person name="Alikhan N.F."/>
            <person name="Baker D."/>
            <person name="Gharbi K."/>
            <person name="Hall N."/>
            <person name="Watson M."/>
            <person name="Adriaenssens E.M."/>
            <person name="Foster-Nyarko E."/>
            <person name="Jarju S."/>
            <person name="Secka A."/>
            <person name="Antonio M."/>
            <person name="Oren A."/>
            <person name="Chaudhuri R.R."/>
            <person name="La Ragione R."/>
            <person name="Hildebrand F."/>
            <person name="Pallen M.J."/>
        </authorList>
    </citation>
    <scope>NUCLEOTIDE SEQUENCE</scope>
    <source>
        <strain evidence="4">ChiSjej3B21-11622</strain>
    </source>
</reference>
<dbReference type="PRINTS" id="PR01576">
    <property type="entry name" value="PDEFORMYLASE"/>
</dbReference>
<evidence type="ECO:0000256" key="1">
    <source>
        <dbReference type="ARBA" id="ARBA00010759"/>
    </source>
</evidence>
<dbReference type="InterPro" id="IPR023635">
    <property type="entry name" value="Peptide_deformylase"/>
</dbReference>
<feature type="binding site" evidence="3">
    <location>
        <position position="89"/>
    </location>
    <ligand>
        <name>Fe cation</name>
        <dbReference type="ChEBI" id="CHEBI:24875"/>
    </ligand>
</feature>
<dbReference type="PANTHER" id="PTHR10458:SF22">
    <property type="entry name" value="PEPTIDE DEFORMYLASE"/>
    <property type="match status" value="1"/>
</dbReference>
<dbReference type="Gene3D" id="3.90.45.10">
    <property type="entry name" value="Peptide deformylase"/>
    <property type="match status" value="1"/>
</dbReference>
<evidence type="ECO:0000256" key="2">
    <source>
        <dbReference type="ARBA" id="ARBA00023004"/>
    </source>
</evidence>
<dbReference type="CDD" id="cd00487">
    <property type="entry name" value="Pep_deformylase"/>
    <property type="match status" value="1"/>
</dbReference>
<organism evidence="4 5">
    <name type="scientific">Candidatus Limivivens merdigallinarum</name>
    <dbReference type="NCBI Taxonomy" id="2840859"/>
    <lineage>
        <taxon>Bacteria</taxon>
        <taxon>Bacillati</taxon>
        <taxon>Bacillota</taxon>
        <taxon>Clostridia</taxon>
        <taxon>Lachnospirales</taxon>
        <taxon>Lachnospiraceae</taxon>
        <taxon>Lachnospiraceae incertae sedis</taxon>
        <taxon>Candidatus Limivivens</taxon>
    </lineage>
</organism>
<keyword evidence="3" id="KW-0648">Protein biosynthesis</keyword>
<dbReference type="NCBIfam" id="TIGR00079">
    <property type="entry name" value="pept_deformyl"/>
    <property type="match status" value="1"/>
</dbReference>